<dbReference type="InterPro" id="IPR013762">
    <property type="entry name" value="Integrase-like_cat_sf"/>
</dbReference>
<organism evidence="3 4">
    <name type="scientific">Symbiodinium microadriaticum</name>
    <name type="common">Dinoflagellate</name>
    <name type="synonym">Zooxanthella microadriatica</name>
    <dbReference type="NCBI Taxonomy" id="2951"/>
    <lineage>
        <taxon>Eukaryota</taxon>
        <taxon>Sar</taxon>
        <taxon>Alveolata</taxon>
        <taxon>Dinophyceae</taxon>
        <taxon>Suessiales</taxon>
        <taxon>Symbiodiniaceae</taxon>
        <taxon>Symbiodinium</taxon>
    </lineage>
</organism>
<gene>
    <name evidence="3" type="ORF">AK812_SmicGene35708</name>
</gene>
<feature type="region of interest" description="Disordered" evidence="2">
    <location>
        <begin position="87"/>
        <end position="115"/>
    </location>
</feature>
<keyword evidence="1" id="KW-0233">DNA recombination</keyword>
<dbReference type="EMBL" id="LSRX01001110">
    <property type="protein sequence ID" value="OLP83537.1"/>
    <property type="molecule type" value="Genomic_DNA"/>
</dbReference>
<dbReference type="Proteomes" id="UP000186817">
    <property type="component" value="Unassembled WGS sequence"/>
</dbReference>
<dbReference type="PANTHER" id="PTHR33050:SF7">
    <property type="entry name" value="RIBONUCLEASE H"/>
    <property type="match status" value="1"/>
</dbReference>
<dbReference type="SUPFAM" id="SSF56672">
    <property type="entry name" value="DNA/RNA polymerases"/>
    <property type="match status" value="1"/>
</dbReference>
<keyword evidence="4" id="KW-1185">Reference proteome</keyword>
<dbReference type="PANTHER" id="PTHR33050">
    <property type="entry name" value="REVERSE TRANSCRIPTASE DOMAIN-CONTAINING PROTEIN"/>
    <property type="match status" value="1"/>
</dbReference>
<feature type="region of interest" description="Disordered" evidence="2">
    <location>
        <begin position="465"/>
        <end position="496"/>
    </location>
</feature>
<sequence length="1384" mass="154730">MPSLASFEAAGRRLQTIVEAYSSSASGGPPDWNHARLFTGVASADDLVSPELRSWAARKGREEVELVQARSKIKEVKKLLANADTTQGAVDDSLPGNPGKGKNGRGRPQLGGLFPLPEVHVESSSKRLSRRCSQRRARRIQLQWDINEAVRGLNWLADSSSRDQVFRPTPRQKEVLDRVEAACRSASISSEAGPLSEEAAFRELLHGNVSQYEAAGTTLASFKLERVSLPESVRASPQVAELLDSDARQYLKDPERMLRPECESDCDIVPFWDPQLRQCPRKYKSLIQKLHAIGYLAYTLNPRGRAGIFFVRKSDGVKQRLIVDARRANARFGEPPAVKLCSPEAFAKFEVTEEADYNEGISSGFSEGRHALFGGLSDIKDCFHRLQQPPWMQAYFCFDPVPASWVGLVFPMPTSLPMGCSWSLFFAQKVSEKMMSEVPSLRSSMLLQDRGLPLCIHAIENIRESKSPEANPPSQPETRSLPRGREGQFGDQPAGDPRHYVYVDNLGVFSLDQGRVKEALAQITEKFEGCGLKLHPGEIQSETIDALGCRLSGTSRIAMLKPKRFWRVKMGIRHVLRQPAVTGRTIEVILGHATYCSLLNRSLMCIFNTCYKFIRRFYSMKVPLWDTAKAELRAFAGLLPLCTSDWSRPWNSYVTASDASPYGYGVCSRHLDRNVVGTIGRLLERERFRRGPAPSARASALIDQSLNSEDPEDVACGTFLKSGWEVNSNFVEVPRHILRKVDWKIDMHGAWQHEDNILVLEGYALLKALSRVALTVHGQHIRQLMLVDNLPIALAFDRGRSRNFKVLRLIRKFSALCLSRAITCSVRWVPSEYNCADGPSRFLDPENGPEDEVAFSRATLPALSVMSRLVSIARAPFRLPATDTELRVFKPPAIGNEESSSSESAGEQPAQGQRSRQLAKKQRHRLRKYLDVALFAEAHGSSFLESQAVTTAVQKYYHKEVQLFHDYVAHSGKTLKEPDTAITEYLNHLFWKGEQPHRGEKFLAAWMHNHPEYGRLGSVKLPRSWRALKGWRRLCLGNSRKPMPFCVWSGIAVELTKMKQVRMGLFVVLAVSSYARPSELLRCTTHCLVRPAASALNEWALLLAIEEDKVPTKTGEYDHSVPLDSAYLRPWCPVLLEALKKQHPSTPLWDFGYGEFLACFKHASANLSLELSPYQTRHSGPSIDRAKNYRSLHEVQKRGGWKAHKSVLRYEKAGRLSLSYQSMPAHIRTYCDLCEAQLGEVFLGRAVPPVGPCVAADLRHRGFRVYEYDILHGHAFDVTQPKVLFKILTAICTKQVLGVMLAPPDFSFSVARDREVVLRNKSYPCGLPPGSLKPEDRSLIAAGNSCASATLRIAIACAEHQVAVIDFCAYKAGIAAFRAADTFG</sequence>
<name>A0A1Q9CL07_SYMMI</name>
<dbReference type="InterPro" id="IPR052055">
    <property type="entry name" value="Hepadnavirus_pol/RT"/>
</dbReference>
<protein>
    <submittedName>
        <fullName evidence="3">Uncharacterized protein</fullName>
    </submittedName>
</protein>
<proteinExistence type="predicted"/>
<dbReference type="OrthoDB" id="447920at2759"/>
<dbReference type="GO" id="GO:0006310">
    <property type="term" value="P:DNA recombination"/>
    <property type="evidence" value="ECO:0007669"/>
    <property type="project" value="UniProtKB-KW"/>
</dbReference>
<evidence type="ECO:0000256" key="1">
    <source>
        <dbReference type="ARBA" id="ARBA00023172"/>
    </source>
</evidence>
<evidence type="ECO:0000256" key="2">
    <source>
        <dbReference type="SAM" id="MobiDB-lite"/>
    </source>
</evidence>
<evidence type="ECO:0000313" key="3">
    <source>
        <dbReference type="EMBL" id="OLP83537.1"/>
    </source>
</evidence>
<comment type="caution">
    <text evidence="3">The sequence shown here is derived from an EMBL/GenBank/DDBJ whole genome shotgun (WGS) entry which is preliminary data.</text>
</comment>
<dbReference type="GO" id="GO:0015074">
    <property type="term" value="P:DNA integration"/>
    <property type="evidence" value="ECO:0007669"/>
    <property type="project" value="InterPro"/>
</dbReference>
<feature type="region of interest" description="Disordered" evidence="2">
    <location>
        <begin position="892"/>
        <end position="920"/>
    </location>
</feature>
<dbReference type="SUPFAM" id="SSF56349">
    <property type="entry name" value="DNA breaking-rejoining enzymes"/>
    <property type="match status" value="1"/>
</dbReference>
<dbReference type="GO" id="GO:0003677">
    <property type="term" value="F:DNA binding"/>
    <property type="evidence" value="ECO:0007669"/>
    <property type="project" value="InterPro"/>
</dbReference>
<reference evidence="3 4" key="1">
    <citation type="submission" date="2016-02" db="EMBL/GenBank/DDBJ databases">
        <title>Genome analysis of coral dinoflagellate symbionts highlights evolutionary adaptations to a symbiotic lifestyle.</title>
        <authorList>
            <person name="Aranda M."/>
            <person name="Li Y."/>
            <person name="Liew Y.J."/>
            <person name="Baumgarten S."/>
            <person name="Simakov O."/>
            <person name="Wilson M."/>
            <person name="Piel J."/>
            <person name="Ashoor H."/>
            <person name="Bougouffa S."/>
            <person name="Bajic V.B."/>
            <person name="Ryu T."/>
            <person name="Ravasi T."/>
            <person name="Bayer T."/>
            <person name="Micklem G."/>
            <person name="Kim H."/>
            <person name="Bhak J."/>
            <person name="Lajeunesse T.C."/>
            <person name="Voolstra C.R."/>
        </authorList>
    </citation>
    <scope>NUCLEOTIDE SEQUENCE [LARGE SCALE GENOMIC DNA]</scope>
    <source>
        <strain evidence="3 4">CCMP2467</strain>
    </source>
</reference>
<dbReference type="Gene3D" id="1.10.443.10">
    <property type="entry name" value="Intergrase catalytic core"/>
    <property type="match status" value="1"/>
</dbReference>
<evidence type="ECO:0000313" key="4">
    <source>
        <dbReference type="Proteomes" id="UP000186817"/>
    </source>
</evidence>
<accession>A0A1Q9CL07</accession>
<dbReference type="InterPro" id="IPR043502">
    <property type="entry name" value="DNA/RNA_pol_sf"/>
</dbReference>
<dbReference type="InterPro" id="IPR011010">
    <property type="entry name" value="DNA_brk_join_enz"/>
</dbReference>